<organism evidence="2 3">
    <name type="scientific">Musa balbisiana</name>
    <name type="common">Banana</name>
    <dbReference type="NCBI Taxonomy" id="52838"/>
    <lineage>
        <taxon>Eukaryota</taxon>
        <taxon>Viridiplantae</taxon>
        <taxon>Streptophyta</taxon>
        <taxon>Embryophyta</taxon>
        <taxon>Tracheophyta</taxon>
        <taxon>Spermatophyta</taxon>
        <taxon>Magnoliopsida</taxon>
        <taxon>Liliopsida</taxon>
        <taxon>Zingiberales</taxon>
        <taxon>Musaceae</taxon>
        <taxon>Musa</taxon>
    </lineage>
</organism>
<dbReference type="AlphaFoldDB" id="A0A4S8K916"/>
<feature type="compositionally biased region" description="Basic residues" evidence="1">
    <location>
        <begin position="262"/>
        <end position="294"/>
    </location>
</feature>
<comment type="caution">
    <text evidence="2">The sequence shown here is derived from an EMBL/GenBank/DDBJ whole genome shotgun (WGS) entry which is preliminary data.</text>
</comment>
<reference evidence="2 3" key="1">
    <citation type="journal article" date="2019" name="Nat. Plants">
        <title>Genome sequencing of Musa balbisiana reveals subgenome evolution and function divergence in polyploid bananas.</title>
        <authorList>
            <person name="Yao X."/>
        </authorList>
    </citation>
    <scope>NUCLEOTIDE SEQUENCE [LARGE SCALE GENOMIC DNA]</scope>
    <source>
        <strain evidence="3">cv. DH-PKW</strain>
        <tissue evidence="2">Leaves</tissue>
    </source>
</reference>
<gene>
    <name evidence="2" type="ORF">C4D60_Mb04t01800</name>
</gene>
<feature type="region of interest" description="Disordered" evidence="1">
    <location>
        <begin position="112"/>
        <end position="133"/>
    </location>
</feature>
<evidence type="ECO:0000313" key="3">
    <source>
        <dbReference type="Proteomes" id="UP000317650"/>
    </source>
</evidence>
<sequence length="300" mass="32774">MTERWLIEAGLSPMPQGTFTTSSPHILRFALSSNSSPVYYRNGESSIRSRRLGVFRIFPASVGGHAARVEGAPLEVEAGRPPKKAKITASEGVGAVPVQPRAVAATWADRGGADLRGATGPSREVTKKGPRPPVMRDLCRLPVCADEPFMSLGGWQTPNGGGKRPPGRLLGGPISGGQGVSRRRFLRRIPPRRATSRHGSGFVHFALGGSTWEVGQVLDGLHYATALMDRVRDAGRVIGDLSERNLSCIAKRKRSGPDQARKPWRPSRNARRIWKRRWSASNRSSRHRKARIRSSKSISE</sequence>
<accession>A0A4S8K916</accession>
<name>A0A4S8K916_MUSBA</name>
<proteinExistence type="predicted"/>
<protein>
    <submittedName>
        <fullName evidence="2">Uncharacterized protein</fullName>
    </submittedName>
</protein>
<evidence type="ECO:0000256" key="1">
    <source>
        <dbReference type="SAM" id="MobiDB-lite"/>
    </source>
</evidence>
<feature type="region of interest" description="Disordered" evidence="1">
    <location>
        <begin position="250"/>
        <end position="300"/>
    </location>
</feature>
<dbReference type="Proteomes" id="UP000317650">
    <property type="component" value="Chromosome 4"/>
</dbReference>
<dbReference type="EMBL" id="PYDT01000001">
    <property type="protein sequence ID" value="THU71473.1"/>
    <property type="molecule type" value="Genomic_DNA"/>
</dbReference>
<keyword evidence="3" id="KW-1185">Reference proteome</keyword>
<evidence type="ECO:0000313" key="2">
    <source>
        <dbReference type="EMBL" id="THU71473.1"/>
    </source>
</evidence>